<sequence>MDRSASLGEHHTKFDHGAVSGAFLNWMNCSAVDCNVEPAH</sequence>
<gene>
    <name evidence="1" type="ORF">RBSWK_06395</name>
</gene>
<dbReference type="PATRIC" id="fig|993516.3.peg.6860"/>
<evidence type="ECO:0000313" key="2">
    <source>
        <dbReference type="Proteomes" id="UP000010959"/>
    </source>
</evidence>
<evidence type="ECO:0000313" key="1">
    <source>
        <dbReference type="EMBL" id="ELP29694.1"/>
    </source>
</evidence>
<accession>L7C680</accession>
<reference evidence="1 2" key="1">
    <citation type="journal article" date="2013" name="Mar. Genomics">
        <title>Expression of sulfatases in Rhodopirellula baltica and the diversity of sulfatases in the genus Rhodopirellula.</title>
        <authorList>
            <person name="Wegner C.E."/>
            <person name="Richter-Heitmann T."/>
            <person name="Klindworth A."/>
            <person name="Klockow C."/>
            <person name="Richter M."/>
            <person name="Achstetter T."/>
            <person name="Glockner F.O."/>
            <person name="Harder J."/>
        </authorList>
    </citation>
    <scope>NUCLEOTIDE SEQUENCE [LARGE SCALE GENOMIC DNA]</scope>
    <source>
        <strain evidence="1 2">SWK14</strain>
    </source>
</reference>
<organism evidence="1 2">
    <name type="scientific">Rhodopirellula baltica SWK14</name>
    <dbReference type="NCBI Taxonomy" id="993516"/>
    <lineage>
        <taxon>Bacteria</taxon>
        <taxon>Pseudomonadati</taxon>
        <taxon>Planctomycetota</taxon>
        <taxon>Planctomycetia</taxon>
        <taxon>Pirellulales</taxon>
        <taxon>Pirellulaceae</taxon>
        <taxon>Rhodopirellula</taxon>
    </lineage>
</organism>
<protein>
    <submittedName>
        <fullName evidence="1">Uncharacterized protein</fullName>
    </submittedName>
</protein>
<dbReference type="AlphaFoldDB" id="L7C680"/>
<comment type="caution">
    <text evidence="1">The sequence shown here is derived from an EMBL/GenBank/DDBJ whole genome shotgun (WGS) entry which is preliminary data.</text>
</comment>
<dbReference type="EMBL" id="AMWG01000184">
    <property type="protein sequence ID" value="ELP29694.1"/>
    <property type="molecule type" value="Genomic_DNA"/>
</dbReference>
<name>L7C680_RHOBT</name>
<proteinExistence type="predicted"/>
<dbReference type="Proteomes" id="UP000010959">
    <property type="component" value="Unassembled WGS sequence"/>
</dbReference>